<name>A0ABU6SWW5_9FABA</name>
<feature type="compositionally biased region" description="Basic and acidic residues" evidence="1">
    <location>
        <begin position="151"/>
        <end position="162"/>
    </location>
</feature>
<gene>
    <name evidence="2" type="ORF">PIB30_091087</name>
</gene>
<keyword evidence="3" id="KW-1185">Reference proteome</keyword>
<evidence type="ECO:0000313" key="2">
    <source>
        <dbReference type="EMBL" id="MED6140218.1"/>
    </source>
</evidence>
<proteinExistence type="predicted"/>
<dbReference type="Proteomes" id="UP001341840">
    <property type="component" value="Unassembled WGS sequence"/>
</dbReference>
<organism evidence="2 3">
    <name type="scientific">Stylosanthes scabra</name>
    <dbReference type="NCBI Taxonomy" id="79078"/>
    <lineage>
        <taxon>Eukaryota</taxon>
        <taxon>Viridiplantae</taxon>
        <taxon>Streptophyta</taxon>
        <taxon>Embryophyta</taxon>
        <taxon>Tracheophyta</taxon>
        <taxon>Spermatophyta</taxon>
        <taxon>Magnoliopsida</taxon>
        <taxon>eudicotyledons</taxon>
        <taxon>Gunneridae</taxon>
        <taxon>Pentapetalae</taxon>
        <taxon>rosids</taxon>
        <taxon>fabids</taxon>
        <taxon>Fabales</taxon>
        <taxon>Fabaceae</taxon>
        <taxon>Papilionoideae</taxon>
        <taxon>50 kb inversion clade</taxon>
        <taxon>dalbergioids sensu lato</taxon>
        <taxon>Dalbergieae</taxon>
        <taxon>Pterocarpus clade</taxon>
        <taxon>Stylosanthes</taxon>
    </lineage>
</organism>
<comment type="caution">
    <text evidence="2">The sequence shown here is derived from an EMBL/GenBank/DDBJ whole genome shotgun (WGS) entry which is preliminary data.</text>
</comment>
<protein>
    <submittedName>
        <fullName evidence="2">Uncharacterized protein</fullName>
    </submittedName>
</protein>
<evidence type="ECO:0000313" key="3">
    <source>
        <dbReference type="Proteomes" id="UP001341840"/>
    </source>
</evidence>
<dbReference type="EMBL" id="JASCZI010062212">
    <property type="protein sequence ID" value="MED6140218.1"/>
    <property type="molecule type" value="Genomic_DNA"/>
</dbReference>
<evidence type="ECO:0000256" key="1">
    <source>
        <dbReference type="SAM" id="MobiDB-lite"/>
    </source>
</evidence>
<feature type="compositionally biased region" description="Polar residues" evidence="1">
    <location>
        <begin position="66"/>
        <end position="77"/>
    </location>
</feature>
<feature type="region of interest" description="Disordered" evidence="1">
    <location>
        <begin position="151"/>
        <end position="188"/>
    </location>
</feature>
<sequence>MEEGQDLDVPPHRIPRMPETAIGGKRRRGDGSDRGRGDTGAWVDGEGGRSEPGPAGQHVGEASGSVVPQTPGASTQGYVDDTLPDFGSLSASFFDGILNPASLEQQFDQEVQPPFPVDLNEPASDMLGDFSFALGGTPPSAFVGVYPQLDHDIPTEEGHEELAAEAAPEPRRGRKVPRRQGCGTGGHM</sequence>
<reference evidence="2 3" key="1">
    <citation type="journal article" date="2023" name="Plants (Basel)">
        <title>Bridging the Gap: Combining Genomics and Transcriptomics Approaches to Understand Stylosanthes scabra, an Orphan Legume from the Brazilian Caatinga.</title>
        <authorList>
            <person name="Ferreira-Neto J.R.C."/>
            <person name="da Silva M.D."/>
            <person name="Binneck E."/>
            <person name="de Melo N.F."/>
            <person name="da Silva R.H."/>
            <person name="de Melo A.L.T.M."/>
            <person name="Pandolfi V."/>
            <person name="Bustamante F.O."/>
            <person name="Brasileiro-Vidal A.C."/>
            <person name="Benko-Iseppon A.M."/>
        </authorList>
    </citation>
    <scope>NUCLEOTIDE SEQUENCE [LARGE SCALE GENOMIC DNA]</scope>
    <source>
        <tissue evidence="2">Leaves</tissue>
    </source>
</reference>
<feature type="region of interest" description="Disordered" evidence="1">
    <location>
        <begin position="1"/>
        <end position="85"/>
    </location>
</feature>
<accession>A0ABU6SWW5</accession>